<organism evidence="6 7">
    <name type="scientific">Nannocystis radixulma</name>
    <dbReference type="NCBI Taxonomy" id="2995305"/>
    <lineage>
        <taxon>Bacteria</taxon>
        <taxon>Pseudomonadati</taxon>
        <taxon>Myxococcota</taxon>
        <taxon>Polyangia</taxon>
        <taxon>Nannocystales</taxon>
        <taxon>Nannocystaceae</taxon>
        <taxon>Nannocystis</taxon>
    </lineage>
</organism>
<keyword evidence="3 6" id="KW-0238">DNA-binding</keyword>
<dbReference type="Proteomes" id="UP001217838">
    <property type="component" value="Unassembled WGS sequence"/>
</dbReference>
<dbReference type="Pfam" id="PF00216">
    <property type="entry name" value="Bac_DNA_binding"/>
    <property type="match status" value="1"/>
</dbReference>
<dbReference type="Gene3D" id="4.10.520.10">
    <property type="entry name" value="IHF-like DNA-binding proteins"/>
    <property type="match status" value="1"/>
</dbReference>
<dbReference type="RefSeq" id="WP_272008019.1">
    <property type="nucleotide sequence ID" value="NZ_JAQNDN010000024.1"/>
</dbReference>
<feature type="region of interest" description="Disordered" evidence="5">
    <location>
        <begin position="101"/>
        <end position="150"/>
    </location>
</feature>
<dbReference type="CDD" id="cd13832">
    <property type="entry name" value="IHF"/>
    <property type="match status" value="1"/>
</dbReference>
<dbReference type="EMBL" id="JAQNDN010000024">
    <property type="protein sequence ID" value="MDC0674086.1"/>
    <property type="molecule type" value="Genomic_DNA"/>
</dbReference>
<evidence type="ECO:0000256" key="4">
    <source>
        <dbReference type="RuleBase" id="RU003939"/>
    </source>
</evidence>
<comment type="caution">
    <text evidence="6">The sequence shown here is derived from an EMBL/GenBank/DDBJ whole genome shotgun (WGS) entry which is preliminary data.</text>
</comment>
<comment type="similarity">
    <text evidence="1 4">Belongs to the bacterial histone-like protein family.</text>
</comment>
<dbReference type="PANTHER" id="PTHR33175">
    <property type="entry name" value="DNA-BINDING PROTEIN HU"/>
    <property type="match status" value="1"/>
</dbReference>
<keyword evidence="2" id="KW-0226">DNA condensation</keyword>
<dbReference type="PRINTS" id="PR01727">
    <property type="entry name" value="DNABINDINGHU"/>
</dbReference>
<evidence type="ECO:0000313" key="7">
    <source>
        <dbReference type="Proteomes" id="UP001217838"/>
    </source>
</evidence>
<keyword evidence="7" id="KW-1185">Reference proteome</keyword>
<dbReference type="InterPro" id="IPR010992">
    <property type="entry name" value="IHF-like_DNA-bd_dom_sf"/>
</dbReference>
<evidence type="ECO:0000256" key="2">
    <source>
        <dbReference type="ARBA" id="ARBA00023067"/>
    </source>
</evidence>
<feature type="region of interest" description="Disordered" evidence="5">
    <location>
        <begin position="163"/>
        <end position="219"/>
    </location>
</feature>
<feature type="compositionally biased region" description="Acidic residues" evidence="5">
    <location>
        <begin position="131"/>
        <end position="150"/>
    </location>
</feature>
<dbReference type="SUPFAM" id="SSF47729">
    <property type="entry name" value="IHF-like DNA-binding proteins"/>
    <property type="match status" value="1"/>
</dbReference>
<feature type="compositionally biased region" description="Basic residues" evidence="5">
    <location>
        <begin position="209"/>
        <end position="219"/>
    </location>
</feature>
<dbReference type="SMART" id="SM00411">
    <property type="entry name" value="BHL"/>
    <property type="match status" value="1"/>
</dbReference>
<proteinExistence type="inferred from homology"/>
<evidence type="ECO:0000256" key="5">
    <source>
        <dbReference type="SAM" id="MobiDB-lite"/>
    </source>
</evidence>
<evidence type="ECO:0000313" key="6">
    <source>
        <dbReference type="EMBL" id="MDC0674086.1"/>
    </source>
</evidence>
<dbReference type="PROSITE" id="PS00045">
    <property type="entry name" value="HISTONE_LIKE"/>
    <property type="match status" value="1"/>
</dbReference>
<feature type="compositionally biased region" description="Acidic residues" evidence="5">
    <location>
        <begin position="166"/>
        <end position="180"/>
    </location>
</feature>
<dbReference type="PANTHER" id="PTHR33175:SF3">
    <property type="entry name" value="DNA-BINDING PROTEIN HU-BETA"/>
    <property type="match status" value="1"/>
</dbReference>
<accession>A0ABT5BIV4</accession>
<dbReference type="InterPro" id="IPR000119">
    <property type="entry name" value="Hist_DNA-bd"/>
</dbReference>
<protein>
    <submittedName>
        <fullName evidence="6">HU family DNA-binding protein</fullName>
    </submittedName>
</protein>
<evidence type="ECO:0000256" key="1">
    <source>
        <dbReference type="ARBA" id="ARBA00010529"/>
    </source>
</evidence>
<reference evidence="6 7" key="1">
    <citation type="submission" date="2022-11" db="EMBL/GenBank/DDBJ databases">
        <title>Minimal conservation of predation-associated metabolite biosynthetic gene clusters underscores biosynthetic potential of Myxococcota including descriptions for ten novel species: Archangium lansinium sp. nov., Myxococcus landrumus sp. nov., Nannocystis bai.</title>
        <authorList>
            <person name="Ahearne A."/>
            <person name="Stevens C."/>
            <person name="Dowd S."/>
        </authorList>
    </citation>
    <scope>NUCLEOTIDE SEQUENCE [LARGE SCALE GENOMIC DNA]</scope>
    <source>
        <strain evidence="6 7">NCELM</strain>
    </source>
</reference>
<sequence length="219" mass="24385">MTKAELIEKIARNRDLPPDITKKCVQQILEIAFGEMAAYFVKARVTRAQSPRFTFPGFGTFTKKKRSARKGVNPRTLEPMTIDAAFTIDFRPGVELRASLNAPAGKSAPAARKRRASPAQLELEPPSADPTELDEVDEEDVGEMSDEADAADEALILRRRFTAREDLEEDDADDEFDEVSLDVLRRSQPADPRLELPPAPMQRADVPGRRAHVRTGSRS</sequence>
<dbReference type="GO" id="GO:0003677">
    <property type="term" value="F:DNA binding"/>
    <property type="evidence" value="ECO:0007669"/>
    <property type="project" value="UniProtKB-KW"/>
</dbReference>
<gene>
    <name evidence="6" type="ORF">POL58_40440</name>
</gene>
<name>A0ABT5BIV4_9BACT</name>
<evidence type="ECO:0000256" key="3">
    <source>
        <dbReference type="ARBA" id="ARBA00023125"/>
    </source>
</evidence>
<dbReference type="InterPro" id="IPR020816">
    <property type="entry name" value="Histone-like_DNA-bd_CS"/>
</dbReference>